<dbReference type="Pfam" id="PF00581">
    <property type="entry name" value="Rhodanese"/>
    <property type="match status" value="1"/>
</dbReference>
<evidence type="ECO:0000313" key="2">
    <source>
        <dbReference type="EMBL" id="QTN36364.1"/>
    </source>
</evidence>
<dbReference type="Proteomes" id="UP000665026">
    <property type="component" value="Chromosome"/>
</dbReference>
<accession>A0A975EQM5</accession>
<dbReference type="SMART" id="SM00450">
    <property type="entry name" value="RHOD"/>
    <property type="match status" value="1"/>
</dbReference>
<evidence type="ECO:0000313" key="3">
    <source>
        <dbReference type="Proteomes" id="UP000665026"/>
    </source>
</evidence>
<dbReference type="SUPFAM" id="SSF52821">
    <property type="entry name" value="Rhodanese/Cell cycle control phosphatase"/>
    <property type="match status" value="1"/>
</dbReference>
<feature type="domain" description="Rhodanese" evidence="1">
    <location>
        <begin position="49"/>
        <end position="149"/>
    </location>
</feature>
<dbReference type="EMBL" id="CP060010">
    <property type="protein sequence ID" value="QTN36364.1"/>
    <property type="molecule type" value="Genomic_DNA"/>
</dbReference>
<dbReference type="AlphaFoldDB" id="A0A975EQM5"/>
<dbReference type="InterPro" id="IPR036873">
    <property type="entry name" value="Rhodanese-like_dom_sf"/>
</dbReference>
<dbReference type="PROSITE" id="PS50206">
    <property type="entry name" value="RHODANESE_3"/>
    <property type="match status" value="1"/>
</dbReference>
<reference evidence="2" key="1">
    <citation type="submission" date="2020-07" db="EMBL/GenBank/DDBJ databases">
        <title>Genome sequences of bacteria associated with the marine, planktonic diatom Thalassiosira profunda strain ECT2AJA-044.</title>
        <authorList>
            <person name="Gargas C.B."/>
            <person name="Roberts W.R."/>
            <person name="Alverson A.J."/>
        </authorList>
    </citation>
    <scope>NUCLEOTIDE SEQUENCE</scope>
    <source>
        <strain evidence="2">ECT2AJA-044</strain>
    </source>
</reference>
<gene>
    <name evidence="2" type="ORF">HZ995_02245</name>
</gene>
<dbReference type="CDD" id="cd00158">
    <property type="entry name" value="RHOD"/>
    <property type="match status" value="1"/>
</dbReference>
<dbReference type="KEGG" id="cact:HZ995_02245"/>
<name>A0A975EQM5_9RHOB</name>
<protein>
    <submittedName>
        <fullName evidence="2">Rhodanese-like domain-containing protein</fullName>
    </submittedName>
</protein>
<evidence type="ECO:0000259" key="1">
    <source>
        <dbReference type="PROSITE" id="PS50206"/>
    </source>
</evidence>
<proteinExistence type="predicted"/>
<dbReference type="Gene3D" id="3.40.250.10">
    <property type="entry name" value="Rhodanese-like domain"/>
    <property type="match status" value="1"/>
</dbReference>
<dbReference type="InterPro" id="IPR001763">
    <property type="entry name" value="Rhodanese-like_dom"/>
</dbReference>
<organism evidence="2 3">
    <name type="scientific">Cognatishimia activa</name>
    <dbReference type="NCBI Taxonomy" id="1715691"/>
    <lineage>
        <taxon>Bacteria</taxon>
        <taxon>Pseudomonadati</taxon>
        <taxon>Pseudomonadota</taxon>
        <taxon>Alphaproteobacteria</taxon>
        <taxon>Rhodobacterales</taxon>
        <taxon>Paracoccaceae</taxon>
        <taxon>Cognatishimia</taxon>
    </lineage>
</organism>
<dbReference type="RefSeq" id="WP_209357065.1">
    <property type="nucleotide sequence ID" value="NZ_CP060010.1"/>
</dbReference>
<sequence>MTKKTNLRDAIGRRVFIVGATAMGTLPGQGVWAQQAEIWSAKDAHDALKDDLIRLVDVRSRQEWAETGVALGAWPISLHEDRFPERLFAAKTLADGRPVALICATGGRSGYVMRSLREAGYSGFIDVSEGMMGSPRGPGWIASAFPTVSAEAALSGLPTELA</sequence>